<evidence type="ECO:0000313" key="2">
    <source>
        <dbReference type="Proteomes" id="UP001416393"/>
    </source>
</evidence>
<proteinExistence type="predicted"/>
<dbReference type="Gene3D" id="2.115.10.20">
    <property type="entry name" value="Glycosyl hydrolase domain, family 43"/>
    <property type="match status" value="1"/>
</dbReference>
<organism evidence="1 2">
    <name type="scientific">Mariniflexile soesokkakense</name>
    <dbReference type="NCBI Taxonomy" id="1343160"/>
    <lineage>
        <taxon>Bacteria</taxon>
        <taxon>Pseudomonadati</taxon>
        <taxon>Bacteroidota</taxon>
        <taxon>Flavobacteriia</taxon>
        <taxon>Flavobacteriales</taxon>
        <taxon>Flavobacteriaceae</taxon>
        <taxon>Mariniflexile</taxon>
    </lineage>
</organism>
<dbReference type="EMBL" id="JAZHYP010000002">
    <property type="protein sequence ID" value="MEN3323204.1"/>
    <property type="molecule type" value="Genomic_DNA"/>
</dbReference>
<name>A0ABV0ACJ9_9FLAO</name>
<keyword evidence="2" id="KW-1185">Reference proteome</keyword>
<reference evidence="1 2" key="1">
    <citation type="submission" date="2024-01" db="EMBL/GenBank/DDBJ databases">
        <title>Mariniflexile litorale sp. nov., isolated from the shallow sediments of the Sea of Japan.</title>
        <authorList>
            <person name="Romanenko L."/>
            <person name="Bystritskaya E."/>
            <person name="Isaeva M."/>
        </authorList>
    </citation>
    <scope>NUCLEOTIDE SEQUENCE [LARGE SCALE GENOMIC DNA]</scope>
    <source>
        <strain evidence="1 2">KCTC 32427</strain>
    </source>
</reference>
<dbReference type="CDD" id="cd08994">
    <property type="entry name" value="GH43_62_32_68_117_130-like"/>
    <property type="match status" value="1"/>
</dbReference>
<dbReference type="Proteomes" id="UP001416393">
    <property type="component" value="Unassembled WGS sequence"/>
</dbReference>
<accession>A0ABV0ACJ9</accession>
<dbReference type="GO" id="GO:0016787">
    <property type="term" value="F:hydrolase activity"/>
    <property type="evidence" value="ECO:0007669"/>
    <property type="project" value="UniProtKB-KW"/>
</dbReference>
<dbReference type="SUPFAM" id="SSF75005">
    <property type="entry name" value="Arabinanase/levansucrase/invertase"/>
    <property type="match status" value="1"/>
</dbReference>
<dbReference type="InterPro" id="IPR023296">
    <property type="entry name" value="Glyco_hydro_beta-prop_sf"/>
</dbReference>
<sequence>MNRKEFISTSVLASLGACLPMQASKLFSGNMQQFPLSDFEKRLTPVGRALEFEDYFVWCNSPIEGPDGKIHVFFSRWPKEKTMSGWTNSSEIAHAVADKPEGPYEYISTVLAPRGEGYWDATTCHNPNIHFVDGKYALFFMGNSNRKLDTQRIGLAISDSLYGPWKRPDEPLLYPGNEGEWDDHCTTNPSFLKHPNGEYWLYYKSFDTEGYVNPKFEVRGNRKYGLAIAKSLHGPYIKYEGNPVIDFHNMGNNQQCEDAFVWYDRKFKMLARDLGVFGIDKGLYMDSDDGKHWSEPQIGYQELEKYVTQPPAPKHLNRYGRAERPQILFQNGKPTYLYTASQGGKYETASGFIFKIN</sequence>
<dbReference type="PROSITE" id="PS51257">
    <property type="entry name" value="PROKAR_LIPOPROTEIN"/>
    <property type="match status" value="1"/>
</dbReference>
<dbReference type="RefSeq" id="WP_346240777.1">
    <property type="nucleotide sequence ID" value="NZ_JAZHYP010000002.1"/>
</dbReference>
<keyword evidence="1" id="KW-0378">Hydrolase</keyword>
<comment type="caution">
    <text evidence="1">The sequence shown here is derived from an EMBL/GenBank/DDBJ whole genome shotgun (WGS) entry which is preliminary data.</text>
</comment>
<protein>
    <submittedName>
        <fullName evidence="1">Glycoside hydrolase family protein</fullName>
    </submittedName>
</protein>
<evidence type="ECO:0000313" key="1">
    <source>
        <dbReference type="EMBL" id="MEN3323204.1"/>
    </source>
</evidence>
<gene>
    <name evidence="1" type="ORF">VP395_05660</name>
</gene>